<evidence type="ECO:0000256" key="3">
    <source>
        <dbReference type="ARBA" id="ARBA00022801"/>
    </source>
</evidence>
<dbReference type="GO" id="GO:0016788">
    <property type="term" value="F:hydrolase activity, acting on ester bonds"/>
    <property type="evidence" value="ECO:0007669"/>
    <property type="project" value="InterPro"/>
</dbReference>
<dbReference type="PROSITE" id="PS01090">
    <property type="entry name" value="TATD_2"/>
    <property type="match status" value="1"/>
</dbReference>
<evidence type="ECO:0000256" key="4">
    <source>
        <dbReference type="PIRSR" id="PIRSR005902-1"/>
    </source>
</evidence>
<proteinExistence type="inferred from homology"/>
<dbReference type="PROSITE" id="PS01091">
    <property type="entry name" value="TATD_3"/>
    <property type="match status" value="1"/>
</dbReference>
<sequence>MSDDAKKLRLFDTHCHFDFDVFAADFEHHLLVAREKGVERFVIPSIGAQNWQRAAQLAERFTSQIYYGLGIHPYFLQADSEKTLADLEQSLIHAGRECVAIGECGLDGVVDIPAPLQERILLAQFSLATQARLPLILHSRKTHDRLIYLLKQARFTYGGVLHGFSGSYQQARAFTDLGFKIGVGGVVTYTRAGKTRRAISQLPVESIVIETDAPDMPVCGFQGQPNHPGRLVEIFKALVSLKDMPALELSQQLWRNSCQLYGLDEERSAAGHEVKP</sequence>
<dbReference type="PANTHER" id="PTHR46124">
    <property type="entry name" value="D-AMINOACYL-TRNA DEACYLASE"/>
    <property type="match status" value="1"/>
</dbReference>
<feature type="binding site" evidence="4">
    <location>
        <position position="16"/>
    </location>
    <ligand>
        <name>a divalent metal cation</name>
        <dbReference type="ChEBI" id="CHEBI:60240"/>
        <label>1</label>
    </ligand>
</feature>
<evidence type="ECO:0000256" key="1">
    <source>
        <dbReference type="ARBA" id="ARBA00009275"/>
    </source>
</evidence>
<dbReference type="Pfam" id="PF01026">
    <property type="entry name" value="TatD_DNase"/>
    <property type="match status" value="1"/>
</dbReference>
<dbReference type="GO" id="GO:0046872">
    <property type="term" value="F:metal ion binding"/>
    <property type="evidence" value="ECO:0007669"/>
    <property type="project" value="UniProtKB-KW"/>
</dbReference>
<keyword evidence="2 4" id="KW-0479">Metal-binding</keyword>
<dbReference type="GO" id="GO:0005829">
    <property type="term" value="C:cytosol"/>
    <property type="evidence" value="ECO:0007669"/>
    <property type="project" value="TreeGrafter"/>
</dbReference>
<dbReference type="Gene3D" id="3.20.20.140">
    <property type="entry name" value="Metal-dependent hydrolases"/>
    <property type="match status" value="1"/>
</dbReference>
<keyword evidence="3 5" id="KW-0378">Hydrolase</keyword>
<dbReference type="FunFam" id="3.20.20.140:FF:000005">
    <property type="entry name" value="TatD family hydrolase"/>
    <property type="match status" value="1"/>
</dbReference>
<gene>
    <name evidence="5" type="primary">yjjV</name>
    <name evidence="5" type="ORF">VQ7734_04204</name>
</gene>
<comment type="similarity">
    <text evidence="1">Belongs to the metallo-dependent hydrolases superfamily. TatD-type hydrolase family.</text>
</comment>
<keyword evidence="6" id="KW-1185">Reference proteome</keyword>
<dbReference type="PANTHER" id="PTHR46124:SF3">
    <property type="entry name" value="HYDROLASE"/>
    <property type="match status" value="1"/>
</dbReference>
<dbReference type="PROSITE" id="PS01137">
    <property type="entry name" value="TATD_1"/>
    <property type="match status" value="1"/>
</dbReference>
<organism evidence="5 6">
    <name type="scientific">Vibrio quintilis</name>
    <dbReference type="NCBI Taxonomy" id="1117707"/>
    <lineage>
        <taxon>Bacteria</taxon>
        <taxon>Pseudomonadati</taxon>
        <taxon>Pseudomonadota</taxon>
        <taxon>Gammaproteobacteria</taxon>
        <taxon>Vibrionales</taxon>
        <taxon>Vibrionaceae</taxon>
        <taxon>Vibrio</taxon>
    </lineage>
</organism>
<accession>A0A1M7Z0S7</accession>
<feature type="binding site" evidence="4">
    <location>
        <position position="103"/>
    </location>
    <ligand>
        <name>a divalent metal cation</name>
        <dbReference type="ChEBI" id="CHEBI:60240"/>
        <label>1</label>
    </ligand>
</feature>
<dbReference type="CDD" id="cd01310">
    <property type="entry name" value="TatD_DNAse"/>
    <property type="match status" value="1"/>
</dbReference>
<feature type="binding site" evidence="4">
    <location>
        <position position="14"/>
    </location>
    <ligand>
        <name>a divalent metal cation</name>
        <dbReference type="ChEBI" id="CHEBI:60240"/>
        <label>1</label>
    </ligand>
</feature>
<dbReference type="InterPro" id="IPR001130">
    <property type="entry name" value="TatD-like"/>
</dbReference>
<dbReference type="STRING" id="1117707.VQ7734_04204"/>
<dbReference type="Proteomes" id="UP000184600">
    <property type="component" value="Unassembled WGS sequence"/>
</dbReference>
<dbReference type="InterPro" id="IPR032466">
    <property type="entry name" value="Metal_Hydrolase"/>
</dbReference>
<protein>
    <submittedName>
        <fullName evidence="5">Putative deoxyribonuclease YjjV</fullName>
        <ecNumber evidence="5">3.1.21.-</ecNumber>
    </submittedName>
</protein>
<evidence type="ECO:0000313" key="5">
    <source>
        <dbReference type="EMBL" id="SHO58432.1"/>
    </source>
</evidence>
<reference evidence="6" key="1">
    <citation type="submission" date="2016-12" db="EMBL/GenBank/DDBJ databases">
        <authorList>
            <person name="Rodrigo-Torres L."/>
            <person name="Arahal R.D."/>
            <person name="Lucena T."/>
        </authorList>
    </citation>
    <scope>NUCLEOTIDE SEQUENCE [LARGE SCALE GENOMIC DNA]</scope>
</reference>
<dbReference type="AlphaFoldDB" id="A0A1M7Z0S7"/>
<dbReference type="EMBL" id="FRFG01000064">
    <property type="protein sequence ID" value="SHO58432.1"/>
    <property type="molecule type" value="Genomic_DNA"/>
</dbReference>
<dbReference type="EC" id="3.1.21.-" evidence="5"/>
<dbReference type="PIRSF" id="PIRSF005902">
    <property type="entry name" value="DNase_TatD"/>
    <property type="match status" value="1"/>
</dbReference>
<feature type="binding site" evidence="4">
    <location>
        <position position="212"/>
    </location>
    <ligand>
        <name>a divalent metal cation</name>
        <dbReference type="ChEBI" id="CHEBI:60240"/>
        <label>1</label>
    </ligand>
</feature>
<dbReference type="RefSeq" id="WP_073585879.1">
    <property type="nucleotide sequence ID" value="NZ_AP024897.1"/>
</dbReference>
<evidence type="ECO:0000256" key="2">
    <source>
        <dbReference type="ARBA" id="ARBA00022723"/>
    </source>
</evidence>
<dbReference type="InterPro" id="IPR018228">
    <property type="entry name" value="DNase_TatD-rel_CS"/>
</dbReference>
<dbReference type="SUPFAM" id="SSF51556">
    <property type="entry name" value="Metallo-dependent hydrolases"/>
    <property type="match status" value="1"/>
</dbReference>
<name>A0A1M7Z0S7_9VIBR</name>
<dbReference type="OrthoDB" id="9810005at2"/>
<feature type="binding site" evidence="4">
    <location>
        <position position="138"/>
    </location>
    <ligand>
        <name>a divalent metal cation</name>
        <dbReference type="ChEBI" id="CHEBI:60240"/>
        <label>2</label>
    </ligand>
</feature>
<feature type="binding site" evidence="4">
    <location>
        <position position="162"/>
    </location>
    <ligand>
        <name>a divalent metal cation</name>
        <dbReference type="ChEBI" id="CHEBI:60240"/>
        <label>2</label>
    </ligand>
</feature>
<evidence type="ECO:0000313" key="6">
    <source>
        <dbReference type="Proteomes" id="UP000184600"/>
    </source>
</evidence>